<reference evidence="6 7" key="1">
    <citation type="submission" date="2016-10" db="EMBL/GenBank/DDBJ databases">
        <authorList>
            <person name="de Groot N.N."/>
        </authorList>
    </citation>
    <scope>NUCLEOTIDE SEQUENCE [LARGE SCALE GENOMIC DNA]</scope>
    <source>
        <strain evidence="6 7">DSM 13305</strain>
    </source>
</reference>
<dbReference type="Gene3D" id="3.40.50.1360">
    <property type="match status" value="1"/>
</dbReference>
<dbReference type="Gene3D" id="1.10.10.10">
    <property type="entry name" value="Winged helix-like DNA-binding domain superfamily/Winged helix DNA-binding domain"/>
    <property type="match status" value="1"/>
</dbReference>
<dbReference type="InterPro" id="IPR036388">
    <property type="entry name" value="WH-like_DNA-bd_sf"/>
</dbReference>
<name>A0A1H8TRS4_9FIRM</name>
<dbReference type="EMBL" id="FODY01000007">
    <property type="protein sequence ID" value="SEO93536.1"/>
    <property type="molecule type" value="Genomic_DNA"/>
</dbReference>
<evidence type="ECO:0000259" key="5">
    <source>
        <dbReference type="PROSITE" id="PS51000"/>
    </source>
</evidence>
<evidence type="ECO:0000313" key="6">
    <source>
        <dbReference type="EMBL" id="SEO93536.1"/>
    </source>
</evidence>
<dbReference type="CDD" id="cd00090">
    <property type="entry name" value="HTH_ARSR"/>
    <property type="match status" value="1"/>
</dbReference>
<gene>
    <name evidence="6" type="ORF">SAMN04490178_10776</name>
</gene>
<keyword evidence="3" id="KW-0804">Transcription</keyword>
<dbReference type="OrthoDB" id="9797223at2"/>
<accession>A0A1H8TRS4</accession>
<dbReference type="SMART" id="SM01134">
    <property type="entry name" value="DeoRC"/>
    <property type="match status" value="1"/>
</dbReference>
<dbReference type="RefSeq" id="WP_091745481.1">
    <property type="nucleotide sequence ID" value="NZ_FODY01000007.1"/>
</dbReference>
<dbReference type="Pfam" id="PF00455">
    <property type="entry name" value="DeoRC"/>
    <property type="match status" value="1"/>
</dbReference>
<dbReference type="SUPFAM" id="SSF46785">
    <property type="entry name" value="Winged helix' DNA-binding domain"/>
    <property type="match status" value="1"/>
</dbReference>
<protein>
    <submittedName>
        <fullName evidence="6">DNA-binding transcriptional regulator of sugar metabolism, DeoR/GlpR family</fullName>
    </submittedName>
</protein>
<dbReference type="PROSITE" id="PS50987">
    <property type="entry name" value="HTH_ARSR_2"/>
    <property type="match status" value="1"/>
</dbReference>
<keyword evidence="7" id="KW-1185">Reference proteome</keyword>
<feature type="domain" description="HTH deoR-type" evidence="5">
    <location>
        <begin position="3"/>
        <end position="58"/>
    </location>
</feature>
<dbReference type="AlphaFoldDB" id="A0A1H8TRS4"/>
<dbReference type="Pfam" id="PF08220">
    <property type="entry name" value="HTH_DeoR"/>
    <property type="match status" value="1"/>
</dbReference>
<dbReference type="PANTHER" id="PTHR30363">
    <property type="entry name" value="HTH-TYPE TRANSCRIPTIONAL REGULATOR SRLR-RELATED"/>
    <property type="match status" value="1"/>
</dbReference>
<evidence type="ECO:0000256" key="3">
    <source>
        <dbReference type="ARBA" id="ARBA00023163"/>
    </source>
</evidence>
<keyword evidence="2 6" id="KW-0238">DNA-binding</keyword>
<dbReference type="SUPFAM" id="SSF100950">
    <property type="entry name" value="NagB/RpiA/CoA transferase-like"/>
    <property type="match status" value="1"/>
</dbReference>
<dbReference type="InterPro" id="IPR036390">
    <property type="entry name" value="WH_DNA-bd_sf"/>
</dbReference>
<sequence length="254" mass="28419">MLPLERRTKILEVLYKQKKITTNELEQLLGVSACTIRNDLRKLEEDGLVERSHGGAVIPQSIQQNFSFSKRQLINKHEKDIICRKALDFIRNGNCIIIDASSTCLTLAKHLHDFERLMVVTNGIYTALELKDNPNINLILTGGIVRPKSGSLEGLLAKNLINQINADVIFVSAQGFTLEEGLTDFNLHECELKKLMISKAKKVVALLDYLKIDRNSSASFARATQVDVIITDAKAPQSCIEKYRQAGIEVVICE</sequence>
<dbReference type="InterPro" id="IPR001034">
    <property type="entry name" value="DeoR_HTH"/>
</dbReference>
<dbReference type="Proteomes" id="UP000198847">
    <property type="component" value="Unassembled WGS sequence"/>
</dbReference>
<dbReference type="GO" id="GO:0003700">
    <property type="term" value="F:DNA-binding transcription factor activity"/>
    <property type="evidence" value="ECO:0007669"/>
    <property type="project" value="InterPro"/>
</dbReference>
<dbReference type="GO" id="GO:0003677">
    <property type="term" value="F:DNA binding"/>
    <property type="evidence" value="ECO:0007669"/>
    <property type="project" value="UniProtKB-KW"/>
</dbReference>
<feature type="domain" description="HTH arsR-type" evidence="4">
    <location>
        <begin position="1"/>
        <end position="82"/>
    </location>
</feature>
<keyword evidence="1" id="KW-0805">Transcription regulation</keyword>
<evidence type="ECO:0000313" key="7">
    <source>
        <dbReference type="Proteomes" id="UP000198847"/>
    </source>
</evidence>
<dbReference type="InterPro" id="IPR001845">
    <property type="entry name" value="HTH_ArsR_DNA-bd_dom"/>
</dbReference>
<organism evidence="6 7">
    <name type="scientific">Propionispora vibrioides</name>
    <dbReference type="NCBI Taxonomy" id="112903"/>
    <lineage>
        <taxon>Bacteria</taxon>
        <taxon>Bacillati</taxon>
        <taxon>Bacillota</taxon>
        <taxon>Negativicutes</taxon>
        <taxon>Selenomonadales</taxon>
        <taxon>Sporomusaceae</taxon>
        <taxon>Propionispora</taxon>
    </lineage>
</organism>
<dbReference type="STRING" id="112903.SAMN04490178_10776"/>
<evidence type="ECO:0000256" key="2">
    <source>
        <dbReference type="ARBA" id="ARBA00023125"/>
    </source>
</evidence>
<dbReference type="PROSITE" id="PS00894">
    <property type="entry name" value="HTH_DEOR_1"/>
    <property type="match status" value="1"/>
</dbReference>
<evidence type="ECO:0000259" key="4">
    <source>
        <dbReference type="PROSITE" id="PS50987"/>
    </source>
</evidence>
<dbReference type="InterPro" id="IPR011991">
    <property type="entry name" value="ArsR-like_HTH"/>
</dbReference>
<dbReference type="PANTHER" id="PTHR30363:SF44">
    <property type="entry name" value="AGA OPERON TRANSCRIPTIONAL REPRESSOR-RELATED"/>
    <property type="match status" value="1"/>
</dbReference>
<dbReference type="PROSITE" id="PS51000">
    <property type="entry name" value="HTH_DEOR_2"/>
    <property type="match status" value="1"/>
</dbReference>
<evidence type="ECO:0000256" key="1">
    <source>
        <dbReference type="ARBA" id="ARBA00023015"/>
    </source>
</evidence>
<dbReference type="PRINTS" id="PR00037">
    <property type="entry name" value="HTHLACR"/>
</dbReference>
<dbReference type="SMART" id="SM00420">
    <property type="entry name" value="HTH_DEOR"/>
    <property type="match status" value="1"/>
</dbReference>
<dbReference type="InterPro" id="IPR014036">
    <property type="entry name" value="DeoR-like_C"/>
</dbReference>
<dbReference type="InterPro" id="IPR018356">
    <property type="entry name" value="Tscrpt_reg_HTH_DeoR_CS"/>
</dbReference>
<dbReference type="InterPro" id="IPR037171">
    <property type="entry name" value="NagB/RpiA_transferase-like"/>
</dbReference>
<dbReference type="InterPro" id="IPR050313">
    <property type="entry name" value="Carb_Metab_HTH_regulators"/>
</dbReference>
<proteinExistence type="predicted"/>